<sequence length="148" mass="15505">MATTKSNTRNRKPPADKKGAESTGDKSTDTEVVVTGGAETTGAGDSTGTENTGDKKNTDGEDSDTDTQPEGNTGAGTEQVEPEEETTLHVLLTNNSVSGHEILRANGSVLAIDGHCKDLPITTDKKELVAIQTALADKPWVEIKLKAE</sequence>
<evidence type="ECO:0000313" key="2">
    <source>
        <dbReference type="EMBL" id="CCO46629.1"/>
    </source>
</evidence>
<evidence type="ECO:0000256" key="1">
    <source>
        <dbReference type="SAM" id="MobiDB-lite"/>
    </source>
</evidence>
<name>A0AAV2VPL1_9VIBR</name>
<reference evidence="2 3" key="1">
    <citation type="journal article" date="2013" name="ISME J.">
        <title>Comparative genomics of pathogenic lineages of Vibrio nigripulchritudo identifies virulence-associated traits.</title>
        <authorList>
            <person name="Goudenege D."/>
            <person name="Labreuche Y."/>
            <person name="Krin E."/>
            <person name="Ansquer D."/>
            <person name="Mangenot S."/>
            <person name="Calteau A."/>
            <person name="Medigue C."/>
            <person name="Mazel D."/>
            <person name="Polz M.F."/>
            <person name="Le Roux F."/>
        </authorList>
    </citation>
    <scope>NUCLEOTIDE SEQUENCE [LARGE SCALE GENOMIC DNA]</scope>
    <source>
        <strain evidence="2 3">SOn1</strain>
    </source>
</reference>
<dbReference type="EMBL" id="CAOF01000095">
    <property type="protein sequence ID" value="CCO46629.1"/>
    <property type="molecule type" value="Genomic_DNA"/>
</dbReference>
<accession>A0AAV2VPL1</accession>
<gene>
    <name evidence="2" type="ORF">VIBNISOn1_1840012</name>
</gene>
<comment type="caution">
    <text evidence="2">The sequence shown here is derived from an EMBL/GenBank/DDBJ whole genome shotgun (WGS) entry which is preliminary data.</text>
</comment>
<dbReference type="AlphaFoldDB" id="A0AAV2VPL1"/>
<feature type="region of interest" description="Disordered" evidence="1">
    <location>
        <begin position="1"/>
        <end position="84"/>
    </location>
</feature>
<organism evidence="2 3">
    <name type="scientific">Vibrio nigripulchritudo SOn1</name>
    <dbReference type="NCBI Taxonomy" id="1238450"/>
    <lineage>
        <taxon>Bacteria</taxon>
        <taxon>Pseudomonadati</taxon>
        <taxon>Pseudomonadota</taxon>
        <taxon>Gammaproteobacteria</taxon>
        <taxon>Vibrionales</taxon>
        <taxon>Vibrionaceae</taxon>
        <taxon>Vibrio</taxon>
    </lineage>
</organism>
<dbReference type="RefSeq" id="WP_022611687.1">
    <property type="nucleotide sequence ID" value="NZ_LK391965.1"/>
</dbReference>
<protein>
    <recommendedName>
        <fullName evidence="4">Mu-like prophage FluMu N-terminal domain-containing protein</fullName>
    </recommendedName>
</protein>
<feature type="compositionally biased region" description="Low complexity" evidence="1">
    <location>
        <begin position="30"/>
        <end position="50"/>
    </location>
</feature>
<feature type="compositionally biased region" description="Basic and acidic residues" evidence="1">
    <location>
        <begin position="13"/>
        <end position="29"/>
    </location>
</feature>
<evidence type="ECO:0008006" key="4">
    <source>
        <dbReference type="Google" id="ProtNLM"/>
    </source>
</evidence>
<evidence type="ECO:0000313" key="3">
    <source>
        <dbReference type="Proteomes" id="UP000018211"/>
    </source>
</evidence>
<proteinExistence type="predicted"/>
<dbReference type="Proteomes" id="UP000018211">
    <property type="component" value="Unassembled WGS sequence"/>
</dbReference>